<comment type="caution">
    <text evidence="1">The sequence shown here is derived from an EMBL/GenBank/DDBJ whole genome shotgun (WGS) entry which is preliminary data.</text>
</comment>
<sequence>MTHTWKVPFTSRLRARDVNHDPRKSLQCLGPAGKITSWLLDACVPWALLYIQDAGSAYHEICRSLDWSTSSSRLWACRFLIICCTALACSAGGYHRMAITHFSAVPVLRIMAPSDDSLYKNALEGLVRSRGQDAFSAASTTKHKSAHTT</sequence>
<reference evidence="1" key="1">
    <citation type="submission" date="2023-06" db="EMBL/GenBank/DDBJ databases">
        <authorList>
            <consortium name="Lawrence Berkeley National Laboratory"/>
            <person name="Ahrendt S."/>
            <person name="Sahu N."/>
            <person name="Indic B."/>
            <person name="Wong-Bajracharya J."/>
            <person name="Merenyi Z."/>
            <person name="Ke H.-M."/>
            <person name="Monk M."/>
            <person name="Kocsube S."/>
            <person name="Drula E."/>
            <person name="Lipzen A."/>
            <person name="Balint B."/>
            <person name="Henrissat B."/>
            <person name="Andreopoulos B."/>
            <person name="Martin F.M."/>
            <person name="Harder C.B."/>
            <person name="Rigling D."/>
            <person name="Ford K.L."/>
            <person name="Foster G.D."/>
            <person name="Pangilinan J."/>
            <person name="Papanicolaou A."/>
            <person name="Barry K."/>
            <person name="LaButti K."/>
            <person name="Viragh M."/>
            <person name="Koriabine M."/>
            <person name="Yan M."/>
            <person name="Riley R."/>
            <person name="Champramary S."/>
            <person name="Plett K.L."/>
            <person name="Tsai I.J."/>
            <person name="Slot J."/>
            <person name="Sipos G."/>
            <person name="Plett J."/>
            <person name="Nagy L.G."/>
            <person name="Grigoriev I.V."/>
        </authorList>
    </citation>
    <scope>NUCLEOTIDE SEQUENCE</scope>
    <source>
        <strain evidence="1">FPL87.14</strain>
    </source>
</reference>
<name>A0AA39J2H3_9AGAR</name>
<dbReference type="AlphaFoldDB" id="A0AA39J2H3"/>
<evidence type="ECO:0000313" key="2">
    <source>
        <dbReference type="Proteomes" id="UP001175226"/>
    </source>
</evidence>
<dbReference type="EMBL" id="JAUEPT010000067">
    <property type="protein sequence ID" value="KAK0434888.1"/>
    <property type="molecule type" value="Genomic_DNA"/>
</dbReference>
<keyword evidence="2" id="KW-1185">Reference proteome</keyword>
<evidence type="ECO:0000313" key="1">
    <source>
        <dbReference type="EMBL" id="KAK0434888.1"/>
    </source>
</evidence>
<dbReference type="Proteomes" id="UP001175226">
    <property type="component" value="Unassembled WGS sequence"/>
</dbReference>
<protein>
    <submittedName>
        <fullName evidence="1">Uncharacterized protein</fullName>
    </submittedName>
</protein>
<organism evidence="1 2">
    <name type="scientific">Armillaria borealis</name>
    <dbReference type="NCBI Taxonomy" id="47425"/>
    <lineage>
        <taxon>Eukaryota</taxon>
        <taxon>Fungi</taxon>
        <taxon>Dikarya</taxon>
        <taxon>Basidiomycota</taxon>
        <taxon>Agaricomycotina</taxon>
        <taxon>Agaricomycetes</taxon>
        <taxon>Agaricomycetidae</taxon>
        <taxon>Agaricales</taxon>
        <taxon>Marasmiineae</taxon>
        <taxon>Physalacriaceae</taxon>
        <taxon>Armillaria</taxon>
    </lineage>
</organism>
<gene>
    <name evidence="1" type="ORF">EV421DRAFT_1267463</name>
</gene>
<proteinExistence type="predicted"/>
<accession>A0AA39J2H3</accession>